<keyword evidence="3" id="KW-0808">Transferase</keyword>
<evidence type="ECO:0000256" key="6">
    <source>
        <dbReference type="ARBA" id="ARBA00023098"/>
    </source>
</evidence>
<gene>
    <name evidence="11" type="ORF">BCR33DRAFT_847831</name>
</gene>
<name>A0A1Y2CQ76_9FUNG</name>
<dbReference type="STRING" id="329046.A0A1Y2CQ76"/>
<evidence type="ECO:0000256" key="1">
    <source>
        <dbReference type="ARBA" id="ARBA00004370"/>
    </source>
</evidence>
<comment type="similarity">
    <text evidence="2">Belongs to the 1-acyl-sn-glycerol-3-phosphate acyltransferase family.</text>
</comment>
<keyword evidence="6" id="KW-0443">Lipid metabolism</keyword>
<evidence type="ECO:0000313" key="11">
    <source>
        <dbReference type="EMBL" id="ORY49189.1"/>
    </source>
</evidence>
<dbReference type="GO" id="GO:0006629">
    <property type="term" value="P:lipid metabolic process"/>
    <property type="evidence" value="ECO:0007669"/>
    <property type="project" value="UniProtKB-KW"/>
</dbReference>
<evidence type="ECO:0000256" key="3">
    <source>
        <dbReference type="ARBA" id="ARBA00022679"/>
    </source>
</evidence>
<evidence type="ECO:0000256" key="7">
    <source>
        <dbReference type="ARBA" id="ARBA00023136"/>
    </source>
</evidence>
<dbReference type="Proteomes" id="UP000193642">
    <property type="component" value="Unassembled WGS sequence"/>
</dbReference>
<dbReference type="InterPro" id="IPR002123">
    <property type="entry name" value="Plipid/glycerol_acylTrfase"/>
</dbReference>
<evidence type="ECO:0000256" key="4">
    <source>
        <dbReference type="ARBA" id="ARBA00022692"/>
    </source>
</evidence>
<organism evidence="11 12">
    <name type="scientific">Rhizoclosmatium globosum</name>
    <dbReference type="NCBI Taxonomy" id="329046"/>
    <lineage>
        <taxon>Eukaryota</taxon>
        <taxon>Fungi</taxon>
        <taxon>Fungi incertae sedis</taxon>
        <taxon>Chytridiomycota</taxon>
        <taxon>Chytridiomycota incertae sedis</taxon>
        <taxon>Chytridiomycetes</taxon>
        <taxon>Chytridiales</taxon>
        <taxon>Chytriomycetaceae</taxon>
        <taxon>Rhizoclosmatium</taxon>
    </lineage>
</organism>
<evidence type="ECO:0000313" key="12">
    <source>
        <dbReference type="Proteomes" id="UP000193642"/>
    </source>
</evidence>
<dbReference type="AlphaFoldDB" id="A0A1Y2CQ76"/>
<dbReference type="PANTHER" id="PTHR23063:SF60">
    <property type="entry name" value="LYSOPHOSPHATIDIC ACID:OLEOYL-COA ACYLTRANSFERASE 1"/>
    <property type="match status" value="1"/>
</dbReference>
<dbReference type="GO" id="GO:0016020">
    <property type="term" value="C:membrane"/>
    <property type="evidence" value="ECO:0007669"/>
    <property type="project" value="UniProtKB-SubCell"/>
</dbReference>
<keyword evidence="4 9" id="KW-0812">Transmembrane</keyword>
<dbReference type="OrthoDB" id="272512at2759"/>
<dbReference type="SMART" id="SM00563">
    <property type="entry name" value="PlsC"/>
    <property type="match status" value="1"/>
</dbReference>
<evidence type="ECO:0000256" key="5">
    <source>
        <dbReference type="ARBA" id="ARBA00022989"/>
    </source>
</evidence>
<keyword evidence="12" id="KW-1185">Reference proteome</keyword>
<dbReference type="Pfam" id="PF01553">
    <property type="entry name" value="Acyltransferase"/>
    <property type="match status" value="1"/>
</dbReference>
<keyword evidence="5 9" id="KW-1133">Transmembrane helix</keyword>
<dbReference type="SUPFAM" id="SSF69593">
    <property type="entry name" value="Glycerol-3-phosphate (1)-acyltransferase"/>
    <property type="match status" value="1"/>
</dbReference>
<evidence type="ECO:0000256" key="8">
    <source>
        <dbReference type="ARBA" id="ARBA00023315"/>
    </source>
</evidence>
<dbReference type="EMBL" id="MCGO01000010">
    <property type="protein sequence ID" value="ORY49189.1"/>
    <property type="molecule type" value="Genomic_DNA"/>
</dbReference>
<evidence type="ECO:0000256" key="2">
    <source>
        <dbReference type="ARBA" id="ARBA00008655"/>
    </source>
</evidence>
<evidence type="ECO:0000259" key="10">
    <source>
        <dbReference type="SMART" id="SM00563"/>
    </source>
</evidence>
<evidence type="ECO:0000256" key="9">
    <source>
        <dbReference type="SAM" id="Phobius"/>
    </source>
</evidence>
<feature type="transmembrane region" description="Helical" evidence="9">
    <location>
        <begin position="82"/>
        <end position="104"/>
    </location>
</feature>
<feature type="transmembrane region" description="Helical" evidence="9">
    <location>
        <begin position="50"/>
        <end position="76"/>
    </location>
</feature>
<reference evidence="11 12" key="1">
    <citation type="submission" date="2016-07" db="EMBL/GenBank/DDBJ databases">
        <title>Pervasive Adenine N6-methylation of Active Genes in Fungi.</title>
        <authorList>
            <consortium name="DOE Joint Genome Institute"/>
            <person name="Mondo S.J."/>
            <person name="Dannebaum R.O."/>
            <person name="Kuo R.C."/>
            <person name="Labutti K."/>
            <person name="Haridas S."/>
            <person name="Kuo A."/>
            <person name="Salamov A."/>
            <person name="Ahrendt S.R."/>
            <person name="Lipzen A."/>
            <person name="Sullivan W."/>
            <person name="Andreopoulos W.B."/>
            <person name="Clum A."/>
            <person name="Lindquist E."/>
            <person name="Daum C."/>
            <person name="Ramamoorthy G.K."/>
            <person name="Gryganskyi A."/>
            <person name="Culley D."/>
            <person name="Magnuson J.K."/>
            <person name="James T.Y."/>
            <person name="O'Malley M.A."/>
            <person name="Stajich J.E."/>
            <person name="Spatafora J.W."/>
            <person name="Visel A."/>
            <person name="Grigoriev I.V."/>
        </authorList>
    </citation>
    <scope>NUCLEOTIDE SEQUENCE [LARGE SCALE GENOMIC DNA]</scope>
    <source>
        <strain evidence="11 12">JEL800</strain>
    </source>
</reference>
<dbReference type="GO" id="GO:0016746">
    <property type="term" value="F:acyltransferase activity"/>
    <property type="evidence" value="ECO:0007669"/>
    <property type="project" value="UniProtKB-KW"/>
</dbReference>
<accession>A0A1Y2CQ76</accession>
<comment type="caution">
    <text evidence="11">The sequence shown here is derived from an EMBL/GenBank/DDBJ whole genome shotgun (WGS) entry which is preliminary data.</text>
</comment>
<feature type="domain" description="Phospholipid/glycerol acyltransferase" evidence="10">
    <location>
        <begin position="133"/>
        <end position="247"/>
    </location>
</feature>
<keyword evidence="7 9" id="KW-0472">Membrane</keyword>
<keyword evidence="8" id="KW-0012">Acyltransferase</keyword>
<dbReference type="PANTHER" id="PTHR23063">
    <property type="entry name" value="PHOSPHOLIPID ACYLTRANSFERASE"/>
    <property type="match status" value="1"/>
</dbReference>
<sequence length="349" mass="39219">MQKYARWKDPITGINPFLPTKARLDDRDPLALVKPYLWSFKKLVGPLLSVAKLGVVAILFGVGYLVMSIGFVYSAVPAMKRAWTVGVAFVFGRLSLALLGFYYIDKEQVWLKKSLREKQELKKTTVDSIESGDLIIANHSSYVDILYLFTLYAPVFTEISSETKLLRTVSFVEAMMRTGEYPTLNNPNDTQTLAQICKHAKEHRLGPVVVFAEGTTSNGRALLKLVDVFDGLDVTQHHVHVFGIRYPFEDFSPSYIVGGKLSHLIGLGAQWYNNLDVKVCMYSPSLFRKSVEQEGIELSKEAIESILVQTTKLKMTSLGVSDKKDFFDFWMDKDTSGASNQSTTDKKTQ</sequence>
<proteinExistence type="inferred from homology"/>
<comment type="subcellular location">
    <subcellularLocation>
        <location evidence="1">Membrane</location>
    </subcellularLocation>
</comment>
<protein>
    <recommendedName>
        <fullName evidence="10">Phospholipid/glycerol acyltransferase domain-containing protein</fullName>
    </recommendedName>
</protein>